<gene>
    <name evidence="3" type="ORF">DFR29_1342</name>
</gene>
<organism evidence="3 4">
    <name type="scientific">Tahibacter aquaticus</name>
    <dbReference type="NCBI Taxonomy" id="520092"/>
    <lineage>
        <taxon>Bacteria</taxon>
        <taxon>Pseudomonadati</taxon>
        <taxon>Pseudomonadota</taxon>
        <taxon>Gammaproteobacteria</taxon>
        <taxon>Lysobacterales</taxon>
        <taxon>Rhodanobacteraceae</taxon>
        <taxon>Tahibacter</taxon>
    </lineage>
</organism>
<dbReference type="PANTHER" id="PTHR32305:SF15">
    <property type="entry name" value="PROTEIN RHSA-RELATED"/>
    <property type="match status" value="1"/>
</dbReference>
<dbReference type="InterPro" id="IPR022385">
    <property type="entry name" value="Rhs_assc_core"/>
</dbReference>
<evidence type="ECO:0000313" key="4">
    <source>
        <dbReference type="Proteomes" id="UP000295293"/>
    </source>
</evidence>
<feature type="compositionally biased region" description="Basic and acidic residues" evidence="1">
    <location>
        <begin position="1590"/>
        <end position="1618"/>
    </location>
</feature>
<dbReference type="InterPro" id="IPR050708">
    <property type="entry name" value="T6SS_VgrG/RHS"/>
</dbReference>
<keyword evidence="4" id="KW-1185">Reference proteome</keyword>
<feature type="compositionally biased region" description="Basic and acidic residues" evidence="1">
    <location>
        <begin position="1552"/>
        <end position="1582"/>
    </location>
</feature>
<sequence length="1624" mass="176493">MSRQSLRLIGTQALLLFASVLTVPLSAQTSDPPTYPGISIPASFTQGGGTADVPLYVEYDKRLRASEQLSALGSDLFGDQVSLYTGQTSFRHVDIDITGNNSLPVQLSRRYSISTLVSDQRFDARGGPGNPYGGLANWDIEVPHIYGIFDSIYLWNVSSGATTQQPRCSQYFLPRVSSGLDPTEIWSGTKVNIPGKGEKELLWLDPPYPPLQYPNDGRSPTWTTSDYDAFRCITLSAPQDEGFVMTSRDGISYRFDVYAERDFPTVRSGPLANARKAVYLLASEVTDRYGNWVRYAYNVNGHPTSITASDGRAITLTYFPSPNQNRLHTASVTLSVPAETRTWTYAYANQAPDQIPRLTSVTLPDTISTWQFNYAALNAPNHYLYVTYLPPKPSGKECLPPEISTPGGDFGLRITHPSGAKGEFRFKLERTERTNLPFPNCQLLPGGGKYLVAPYVDAFRLKSKKIFDTDTSDSTWSYAYGLVAGVFGESTTITQPDGSVVRNEFSSAYGATVFGAPAGTAIEGQLLATTTTKGNDILRKQTYTYVTGPDTANGPLNGYPFSSRYGVGSAGDDGSSGSIRPLLSTTIEQQGVRFTRTNQIFDAMARPLQVKRESTLIGGGVLHTKTETTVYDDKRPIWVLDLIDTVTNSLLPTASMVDNDYDSVGNLTRVTAFNREQRTMTWRADGTLLTVTVGTLPDPAGPNTTTLGPFKRGIPQSVSHADASLTAAVIDDAGDIRMVTDENGFSTTYEYDGLRRLKQINYPTGDTVPWATTTIQYDRVGSEAGITGTHWRQTTSTGNARKVVHFDQRLRPRLSAEHDTANEAGTKRYVRRGFDYASREAFVSFPSTSSSATAGTNTTYDALGRVTGTTQDSELGTLTTTTVYDPTSFTTHVTNARNKVTSTTFQAFDEPDTSAPMTISEPLAVTTTYTRDVFGKPLTLTRSGTYSGTPISQVRLYVYDPTQLLCKTIEAESGATLLSYNASNLVEWKASGQALTNPTNCQTTSVAANQKVSYDYDQRDRLWRTRYGDGSPSVVVSFTPDGLPESVQSDNSTWTTLYNKRRLMTSETLNLGGVNYPLGYTYTANGHVASLTYPDAAVVAYTPNALGEATQVGNYSSAITRHPNGALKNLTYGNGIVHTTEQNLRGLPSRSHDVGVLDDRYVYDENANVKSITDTQLALFTRSMDYDDRDRLTSATNGSQWGGSHIFDYDPLDSLRRSVNPTFGDWTYVYNATTRRLDRIDPTGGGAAVLTYGYDTRGRATSRALAGTSQTFVVDLADRVTSVGPSVASYRYDGHGRRTSVTKGSSTTVQIYSQAGQLVYQSSPANDGIFRSGFQTADTPYPSATGGNKRYVYLGRHLIAEDGTAGRSYVHTDGLGSPARTTSTAGVPSAREDYKPYGWGSTPQSKPGFTGHVADAETGLSYLQARYYDPFAGRFLAVDPVDASAASFNRYWYANNNPYKNVDPDGRNPVAGAAIGCGISGPACPAGAVVGAVIGVTIGIGGYLIYNEIAETDSEPQADAQPGDKESDQGCIYCVSGEKTQSGKDYVGSTDDMGRRQGDKSDGRDRDGAERIDSYPKGDRTARGNAEQKAINDRGGVENLDNKRNEVAPKKWPDRGIDLPKNIK</sequence>
<evidence type="ECO:0000256" key="2">
    <source>
        <dbReference type="SAM" id="SignalP"/>
    </source>
</evidence>
<comment type="caution">
    <text evidence="3">The sequence shown here is derived from an EMBL/GenBank/DDBJ whole genome shotgun (WGS) entry which is preliminary data.</text>
</comment>
<feature type="region of interest" description="Disordered" evidence="1">
    <location>
        <begin position="1543"/>
        <end position="1624"/>
    </location>
</feature>
<name>A0A4R6YH02_9GAMM</name>
<dbReference type="OrthoDB" id="6904246at2"/>
<dbReference type="NCBIfam" id="TIGR01643">
    <property type="entry name" value="YD_repeat_2x"/>
    <property type="match status" value="1"/>
</dbReference>
<dbReference type="InterPro" id="IPR006530">
    <property type="entry name" value="YD"/>
</dbReference>
<dbReference type="NCBIfam" id="TIGR03696">
    <property type="entry name" value="Rhs_assc_core"/>
    <property type="match status" value="1"/>
</dbReference>
<evidence type="ECO:0000313" key="3">
    <source>
        <dbReference type="EMBL" id="TDR35761.1"/>
    </source>
</evidence>
<dbReference type="EMBL" id="SNZH01000034">
    <property type="protein sequence ID" value="TDR35761.1"/>
    <property type="molecule type" value="Genomic_DNA"/>
</dbReference>
<dbReference type="PANTHER" id="PTHR32305">
    <property type="match status" value="1"/>
</dbReference>
<dbReference type="RefSeq" id="WP_133821979.1">
    <property type="nucleotide sequence ID" value="NZ_SNZH01000034.1"/>
</dbReference>
<dbReference type="Proteomes" id="UP000295293">
    <property type="component" value="Unassembled WGS sequence"/>
</dbReference>
<proteinExistence type="predicted"/>
<reference evidence="3 4" key="1">
    <citation type="submission" date="2019-03" db="EMBL/GenBank/DDBJ databases">
        <title>Genomic Encyclopedia of Type Strains, Phase IV (KMG-IV): sequencing the most valuable type-strain genomes for metagenomic binning, comparative biology and taxonomic classification.</title>
        <authorList>
            <person name="Goeker M."/>
        </authorList>
    </citation>
    <scope>NUCLEOTIDE SEQUENCE [LARGE SCALE GENOMIC DNA]</scope>
    <source>
        <strain evidence="3 4">DSM 21667</strain>
    </source>
</reference>
<keyword evidence="2" id="KW-0732">Signal</keyword>
<dbReference type="InterPro" id="IPR031325">
    <property type="entry name" value="RHS_repeat"/>
</dbReference>
<accession>A0A4R6YH02</accession>
<feature type="signal peptide" evidence="2">
    <location>
        <begin position="1"/>
        <end position="27"/>
    </location>
</feature>
<feature type="chain" id="PRO_5020553388" evidence="2">
    <location>
        <begin position="28"/>
        <end position="1624"/>
    </location>
</feature>
<protein>
    <submittedName>
        <fullName evidence="3">RHS repeat-associated protein</fullName>
    </submittedName>
</protein>
<dbReference type="Gene3D" id="2.180.10.10">
    <property type="entry name" value="RHS repeat-associated core"/>
    <property type="match status" value="1"/>
</dbReference>
<feature type="region of interest" description="Disordered" evidence="1">
    <location>
        <begin position="1371"/>
        <end position="1402"/>
    </location>
</feature>
<dbReference type="Pfam" id="PF05593">
    <property type="entry name" value="RHS_repeat"/>
    <property type="match status" value="1"/>
</dbReference>
<evidence type="ECO:0000256" key="1">
    <source>
        <dbReference type="SAM" id="MobiDB-lite"/>
    </source>
</evidence>